<reference evidence="1" key="1">
    <citation type="submission" date="2020-10" db="EMBL/GenBank/DDBJ databases">
        <authorList>
            <person name="Han B."/>
            <person name="Lu T."/>
            <person name="Zhao Q."/>
            <person name="Huang X."/>
            <person name="Zhao Y."/>
        </authorList>
    </citation>
    <scope>NUCLEOTIDE SEQUENCE</scope>
</reference>
<name>A0A811QDP8_9POAL</name>
<sequence>MQQLLNNLTTDLHMNFGEMRHQLFNLDKCLHAIERARIHGDAAISSVQATLDHEAAIDDLTTETKRARIAADKSYLKRKLDEP</sequence>
<dbReference type="Proteomes" id="UP000604825">
    <property type="component" value="Unassembled WGS sequence"/>
</dbReference>
<evidence type="ECO:0000313" key="1">
    <source>
        <dbReference type="EMBL" id="CAD6253865.1"/>
    </source>
</evidence>
<dbReference type="EMBL" id="CAJGYO010000009">
    <property type="protein sequence ID" value="CAD6253865.1"/>
    <property type="molecule type" value="Genomic_DNA"/>
</dbReference>
<proteinExistence type="predicted"/>
<keyword evidence="2" id="KW-1185">Reference proteome</keyword>
<gene>
    <name evidence="1" type="ORF">NCGR_LOCUS37482</name>
</gene>
<organism evidence="1 2">
    <name type="scientific">Miscanthus lutarioriparius</name>
    <dbReference type="NCBI Taxonomy" id="422564"/>
    <lineage>
        <taxon>Eukaryota</taxon>
        <taxon>Viridiplantae</taxon>
        <taxon>Streptophyta</taxon>
        <taxon>Embryophyta</taxon>
        <taxon>Tracheophyta</taxon>
        <taxon>Spermatophyta</taxon>
        <taxon>Magnoliopsida</taxon>
        <taxon>Liliopsida</taxon>
        <taxon>Poales</taxon>
        <taxon>Poaceae</taxon>
        <taxon>PACMAD clade</taxon>
        <taxon>Panicoideae</taxon>
        <taxon>Andropogonodae</taxon>
        <taxon>Andropogoneae</taxon>
        <taxon>Saccharinae</taxon>
        <taxon>Miscanthus</taxon>
    </lineage>
</organism>
<accession>A0A811QDP8</accession>
<comment type="caution">
    <text evidence="1">The sequence shown here is derived from an EMBL/GenBank/DDBJ whole genome shotgun (WGS) entry which is preliminary data.</text>
</comment>
<evidence type="ECO:0000313" key="2">
    <source>
        <dbReference type="Proteomes" id="UP000604825"/>
    </source>
</evidence>
<dbReference type="AlphaFoldDB" id="A0A811QDP8"/>
<protein>
    <submittedName>
        <fullName evidence="1">Uncharacterized protein</fullName>
    </submittedName>
</protein>